<protein>
    <submittedName>
        <fullName evidence="4">Sulfurtransferase</fullName>
    </submittedName>
</protein>
<keyword evidence="5" id="KW-1185">Reference proteome</keyword>
<evidence type="ECO:0000313" key="4">
    <source>
        <dbReference type="EMBL" id="KAA3439190.1"/>
    </source>
</evidence>
<keyword evidence="2" id="KW-0677">Repeat</keyword>
<dbReference type="CDD" id="cd01449">
    <property type="entry name" value="TST_Repeat_2"/>
    <property type="match status" value="1"/>
</dbReference>
<comment type="caution">
    <text evidence="4">The sequence shown here is derived from an EMBL/GenBank/DDBJ whole genome shotgun (WGS) entry which is preliminary data.</text>
</comment>
<dbReference type="PANTHER" id="PTHR11364:SF27">
    <property type="entry name" value="SULFURTRANSFERASE"/>
    <property type="match status" value="1"/>
</dbReference>
<dbReference type="PANTHER" id="PTHR11364">
    <property type="entry name" value="THIOSULFATE SULFERTANSFERASE"/>
    <property type="match status" value="1"/>
</dbReference>
<dbReference type="RefSeq" id="WP_149088835.1">
    <property type="nucleotide sequence ID" value="NZ_VKKY01000001.1"/>
</dbReference>
<sequence length="284" mass="30377">MLSPILDPKDLLSLAQDQDLVLIDARQGPDAFSQYQKEHLTGARHVDLEKDLAAVPQDAAQGGRHPLPPIDQFAAYLGSLGISPTSRVVIYDDKNGANAASRFWWMLKAVGHEQVQVLDGGLQAALQAGFPTSQEVAAPTSTSAYPVTAWQRPTANLEEVTQVAGDKSHIVIDVRDAYRYLGESEPIDPVAGHIPGAVNVPLTGNLGPNGRFLSPAELQEKYKAVTKDVAPENIIVHCGSGVTACHTLLALESAGIKGAKLYVGSWSEWCRSNRPIAVGEETTT</sequence>
<reference evidence="4 5" key="1">
    <citation type="submission" date="2019-07" db="EMBL/GenBank/DDBJ databases">
        <title>Rufibacter sp. nov., isolated from lake sediment.</title>
        <authorList>
            <person name="Qu J.-H."/>
        </authorList>
    </citation>
    <scope>NUCLEOTIDE SEQUENCE [LARGE SCALE GENOMIC DNA]</scope>
    <source>
        <strain evidence="4 5">NBS58-1</strain>
    </source>
</reference>
<feature type="domain" description="Rhodanese" evidence="3">
    <location>
        <begin position="165"/>
        <end position="278"/>
    </location>
</feature>
<dbReference type="GO" id="GO:0004792">
    <property type="term" value="F:thiosulfate-cyanide sulfurtransferase activity"/>
    <property type="evidence" value="ECO:0007669"/>
    <property type="project" value="TreeGrafter"/>
</dbReference>
<proteinExistence type="predicted"/>
<dbReference type="InterPro" id="IPR045078">
    <property type="entry name" value="TST/MPST-like"/>
</dbReference>
<dbReference type="OrthoDB" id="9770030at2"/>
<feature type="domain" description="Rhodanese" evidence="3">
    <location>
        <begin position="16"/>
        <end position="134"/>
    </location>
</feature>
<accession>A0A5B6TI71</accession>
<dbReference type="PROSITE" id="PS50206">
    <property type="entry name" value="RHODANESE_3"/>
    <property type="match status" value="2"/>
</dbReference>
<dbReference type="SUPFAM" id="SSF52821">
    <property type="entry name" value="Rhodanese/Cell cycle control phosphatase"/>
    <property type="match status" value="2"/>
</dbReference>
<evidence type="ECO:0000256" key="1">
    <source>
        <dbReference type="ARBA" id="ARBA00022679"/>
    </source>
</evidence>
<dbReference type="AlphaFoldDB" id="A0A5B6TI71"/>
<keyword evidence="1 4" id="KW-0808">Transferase</keyword>
<gene>
    <name evidence="4" type="ORF">FOA19_00445</name>
</gene>
<evidence type="ECO:0000259" key="3">
    <source>
        <dbReference type="PROSITE" id="PS50206"/>
    </source>
</evidence>
<dbReference type="CDD" id="cd01448">
    <property type="entry name" value="TST_Repeat_1"/>
    <property type="match status" value="1"/>
</dbReference>
<organism evidence="4 5">
    <name type="scientific">Rufibacter hautae</name>
    <dbReference type="NCBI Taxonomy" id="2595005"/>
    <lineage>
        <taxon>Bacteria</taxon>
        <taxon>Pseudomonadati</taxon>
        <taxon>Bacteroidota</taxon>
        <taxon>Cytophagia</taxon>
        <taxon>Cytophagales</taxon>
        <taxon>Hymenobacteraceae</taxon>
        <taxon>Rufibacter</taxon>
    </lineage>
</organism>
<dbReference type="Proteomes" id="UP000324133">
    <property type="component" value="Unassembled WGS sequence"/>
</dbReference>
<dbReference type="InterPro" id="IPR036873">
    <property type="entry name" value="Rhodanese-like_dom_sf"/>
</dbReference>
<dbReference type="SMART" id="SM00450">
    <property type="entry name" value="RHOD"/>
    <property type="match status" value="2"/>
</dbReference>
<evidence type="ECO:0000256" key="2">
    <source>
        <dbReference type="ARBA" id="ARBA00022737"/>
    </source>
</evidence>
<evidence type="ECO:0000313" key="5">
    <source>
        <dbReference type="Proteomes" id="UP000324133"/>
    </source>
</evidence>
<name>A0A5B6TI71_9BACT</name>
<dbReference type="EMBL" id="VKKY01000001">
    <property type="protein sequence ID" value="KAA3439190.1"/>
    <property type="molecule type" value="Genomic_DNA"/>
</dbReference>
<dbReference type="Gene3D" id="3.40.250.10">
    <property type="entry name" value="Rhodanese-like domain"/>
    <property type="match status" value="2"/>
</dbReference>
<dbReference type="Pfam" id="PF00581">
    <property type="entry name" value="Rhodanese"/>
    <property type="match status" value="2"/>
</dbReference>
<dbReference type="InterPro" id="IPR001763">
    <property type="entry name" value="Rhodanese-like_dom"/>
</dbReference>